<dbReference type="Gene3D" id="1.25.40.10">
    <property type="entry name" value="Tetratricopeptide repeat domain"/>
    <property type="match status" value="1"/>
</dbReference>
<evidence type="ECO:0000313" key="2">
    <source>
        <dbReference type="EMBL" id="MDR7336631.1"/>
    </source>
</evidence>
<dbReference type="EMBL" id="JAVDYD010000001">
    <property type="protein sequence ID" value="MDR7336631.1"/>
    <property type="molecule type" value="Genomic_DNA"/>
</dbReference>
<organism evidence="1 3">
    <name type="scientific">Glycomyces lechevalierae</name>
    <dbReference type="NCBI Taxonomy" id="256034"/>
    <lineage>
        <taxon>Bacteria</taxon>
        <taxon>Bacillati</taxon>
        <taxon>Actinomycetota</taxon>
        <taxon>Actinomycetes</taxon>
        <taxon>Glycomycetales</taxon>
        <taxon>Glycomycetaceae</taxon>
        <taxon>Glycomyces</taxon>
    </lineage>
</organism>
<keyword evidence="4" id="KW-1185">Reference proteome</keyword>
<dbReference type="InterPro" id="IPR027417">
    <property type="entry name" value="P-loop_NTPase"/>
</dbReference>
<dbReference type="InterPro" id="IPR019734">
    <property type="entry name" value="TPR_rpt"/>
</dbReference>
<evidence type="ECO:0000313" key="1">
    <source>
        <dbReference type="EMBL" id="MDA1387603.1"/>
    </source>
</evidence>
<comment type="caution">
    <text evidence="1">The sequence shown here is derived from an EMBL/GenBank/DDBJ whole genome shotgun (WGS) entry which is preliminary data.</text>
</comment>
<dbReference type="SMART" id="SM00028">
    <property type="entry name" value="TPR"/>
    <property type="match status" value="5"/>
</dbReference>
<dbReference type="EMBL" id="JAPZVQ010000017">
    <property type="protein sequence ID" value="MDA1387603.1"/>
    <property type="molecule type" value="Genomic_DNA"/>
</dbReference>
<dbReference type="PANTHER" id="PTHR47691">
    <property type="entry name" value="REGULATOR-RELATED"/>
    <property type="match status" value="1"/>
</dbReference>
<dbReference type="InterPro" id="IPR011990">
    <property type="entry name" value="TPR-like_helical_dom_sf"/>
</dbReference>
<dbReference type="Pfam" id="PF13424">
    <property type="entry name" value="TPR_12"/>
    <property type="match status" value="1"/>
</dbReference>
<name>A0A9X3PPS4_9ACTN</name>
<sequence>MLDPYAGSSRPQIAARLGRMLAAHLEHSGQPVADLARELRVSPETVRSWLALTQGRLDEANEFAHFDTTVKLGAWLRARIADSGLSVRHIAEATESVSVTTVYNWLKGAHLPPPPTGDEPDRFDLLLSHPALGLSTRQRVQLDEMRRRLTGTSASVPDEIDAWPVRNLPADNTAFTGRGSQLRRLDKLLLGHARRPAGTFAAITGFGGVGKTSLAVHWVRTREVRAMFPDGCLYLNLNGYAATAPTTSADAAAKMLVQLGVDPKEIPGDADARFALYQQSLARMRLLLVLDNVHSAAQVRPLMPTAASVFTVITSRSRLSGLAATHPELLSLPIDLLTTSEAVSLLRRLLGPLVLRTETDAGLRALAEACGHVPLALQVAAANFLNHHSRAVSMGEYASALKADPIGHLAVEPDDPATAVGTAMDHSYAHLTAAGARAYRLLSLHFGQDFSLAAAAGALAQTRTAASTALTELVHANLLERDRAGRYAFHDLIRDHAAAKAVRFETEADRAAATDRMRDFYLHTAYTAALLIRSGRDPIAIGPCDPAVRPEILTDQEEATAWLTAEQDAILAAIDRAAERGDIEHAWQLAWSVGEHLNRQGNWHEQIKAGSAVLTSAVRSEDDHASLRALRQIAQAEISLGRLDDAEVHLRESLAYAERLGDTDLQANDHHSIATVLGGQRRRSEAIEHSRTAIRLYRIAGNRRGQAFALNSVGWLLAQQGAYSEALAYCLDALAIHQALDNPSGIANTSDSLGYIHRRLGNRAQSIDAYQAAIAGFQSIGDRFSHASSLRALAEAHRDFNDATAARTAWEKALTLLDELDHTDAEIVRTELDHLD</sequence>
<dbReference type="Gene3D" id="3.40.50.300">
    <property type="entry name" value="P-loop containing nucleotide triphosphate hydrolases"/>
    <property type="match status" value="1"/>
</dbReference>
<dbReference type="RefSeq" id="WP_270124108.1">
    <property type="nucleotide sequence ID" value="NZ_BAAAOM010000002.1"/>
</dbReference>
<dbReference type="PRINTS" id="PR00364">
    <property type="entry name" value="DISEASERSIST"/>
</dbReference>
<dbReference type="Proteomes" id="UP001145799">
    <property type="component" value="Unassembled WGS sequence"/>
</dbReference>
<dbReference type="SUPFAM" id="SSF52540">
    <property type="entry name" value="P-loop containing nucleoside triphosphate hydrolases"/>
    <property type="match status" value="1"/>
</dbReference>
<reference evidence="1" key="1">
    <citation type="submission" date="2022-12" db="EMBL/GenBank/DDBJ databases">
        <title>Gycomyces niveus sp.nov., a novel actinomycete isolated from soil in Shouguang.</title>
        <authorList>
            <person name="Yang X."/>
        </authorList>
    </citation>
    <scope>NUCLEOTIDE SEQUENCE</scope>
    <source>
        <strain evidence="1">DSM 44724</strain>
    </source>
</reference>
<gene>
    <name evidence="2" type="ORF">J2S69_000350</name>
    <name evidence="1" type="ORF">O2L01_21595</name>
</gene>
<evidence type="ECO:0000313" key="3">
    <source>
        <dbReference type="Proteomes" id="UP001145799"/>
    </source>
</evidence>
<evidence type="ECO:0000313" key="4">
    <source>
        <dbReference type="Proteomes" id="UP001183604"/>
    </source>
</evidence>
<dbReference type="Proteomes" id="UP001183604">
    <property type="component" value="Unassembled WGS sequence"/>
</dbReference>
<protein>
    <submittedName>
        <fullName evidence="2">Tetratricopeptide (TPR) repeat protein</fullName>
    </submittedName>
    <submittedName>
        <fullName evidence="1">Tetratricopeptide repeat protein</fullName>
    </submittedName>
</protein>
<dbReference type="Pfam" id="PF13374">
    <property type="entry name" value="TPR_10"/>
    <property type="match status" value="1"/>
</dbReference>
<reference evidence="2 4" key="2">
    <citation type="submission" date="2023-07" db="EMBL/GenBank/DDBJ databases">
        <title>Sequencing the genomes of 1000 actinobacteria strains.</title>
        <authorList>
            <person name="Klenk H.-P."/>
        </authorList>
    </citation>
    <scope>NUCLEOTIDE SEQUENCE [LARGE SCALE GENOMIC DNA]</scope>
    <source>
        <strain evidence="2 4">DSM 44724</strain>
    </source>
</reference>
<dbReference type="AlphaFoldDB" id="A0A9X3PPS4"/>
<dbReference type="GO" id="GO:0043531">
    <property type="term" value="F:ADP binding"/>
    <property type="evidence" value="ECO:0007669"/>
    <property type="project" value="InterPro"/>
</dbReference>
<dbReference type="PANTHER" id="PTHR47691:SF3">
    <property type="entry name" value="HTH-TYPE TRANSCRIPTIONAL REGULATOR RV0890C-RELATED"/>
    <property type="match status" value="1"/>
</dbReference>
<dbReference type="SUPFAM" id="SSF48452">
    <property type="entry name" value="TPR-like"/>
    <property type="match status" value="2"/>
</dbReference>
<proteinExistence type="predicted"/>
<accession>A0A9X3PPS4</accession>